<sequence length="206" mass="22851">MAGERMGKEIVMFPLAAMGHLHPMVELAKLLACRGVSITILISQFPSIETKAINSFISRVSHHNISFHHLPTVSPHSESESAIFLDYFHLTLPHLKDYLSASSAHAIVLDFFFDPAFEVAAELHLPCYFFFSSSASLLAAFLYLPTLDNQLNASFKDLGDTPIYFPSFPCPIPASDMPMRVADRTSEMSKSLIVQYERLAKSAGII</sequence>
<dbReference type="Gene3D" id="3.40.50.2000">
    <property type="entry name" value="Glycogen Phosphorylase B"/>
    <property type="match status" value="1"/>
</dbReference>
<dbReference type="EMBL" id="KZ502719">
    <property type="protein sequence ID" value="PKU73878.1"/>
    <property type="molecule type" value="Genomic_DNA"/>
</dbReference>
<protein>
    <submittedName>
        <fullName evidence="1">Anthocyanidin 5,3-O-glucosyltransferase</fullName>
    </submittedName>
</protein>
<gene>
    <name evidence="1" type="primary">RhGT1</name>
    <name evidence="1" type="ORF">MA16_Dca012025</name>
</gene>
<evidence type="ECO:0000313" key="1">
    <source>
        <dbReference type="EMBL" id="PKU73878.1"/>
    </source>
</evidence>
<reference evidence="1 2" key="1">
    <citation type="journal article" date="2016" name="Sci. Rep.">
        <title>The Dendrobium catenatum Lindl. genome sequence provides insights into polysaccharide synthase, floral development and adaptive evolution.</title>
        <authorList>
            <person name="Zhang G.Q."/>
            <person name="Xu Q."/>
            <person name="Bian C."/>
            <person name="Tsai W.C."/>
            <person name="Yeh C.M."/>
            <person name="Liu K.W."/>
            <person name="Yoshida K."/>
            <person name="Zhang L.S."/>
            <person name="Chang S.B."/>
            <person name="Chen F."/>
            <person name="Shi Y."/>
            <person name="Su Y.Y."/>
            <person name="Zhang Y.Q."/>
            <person name="Chen L.J."/>
            <person name="Yin Y."/>
            <person name="Lin M."/>
            <person name="Huang H."/>
            <person name="Deng H."/>
            <person name="Wang Z.W."/>
            <person name="Zhu S.L."/>
            <person name="Zhao X."/>
            <person name="Deng C."/>
            <person name="Niu S.C."/>
            <person name="Huang J."/>
            <person name="Wang M."/>
            <person name="Liu G.H."/>
            <person name="Yang H.J."/>
            <person name="Xiao X.J."/>
            <person name="Hsiao Y.Y."/>
            <person name="Wu W.L."/>
            <person name="Chen Y.Y."/>
            <person name="Mitsuda N."/>
            <person name="Ohme-Takagi M."/>
            <person name="Luo Y.B."/>
            <person name="Van de Peer Y."/>
            <person name="Liu Z.J."/>
        </authorList>
    </citation>
    <scope>NUCLEOTIDE SEQUENCE [LARGE SCALE GENOMIC DNA]</scope>
    <source>
        <tissue evidence="1">The whole plant</tissue>
    </source>
</reference>
<keyword evidence="1" id="KW-0808">Transferase</keyword>
<dbReference type="GO" id="GO:0035251">
    <property type="term" value="F:UDP-glucosyltransferase activity"/>
    <property type="evidence" value="ECO:0007669"/>
    <property type="project" value="InterPro"/>
</dbReference>
<evidence type="ECO:0000313" key="2">
    <source>
        <dbReference type="Proteomes" id="UP000233837"/>
    </source>
</evidence>
<organism evidence="1 2">
    <name type="scientific">Dendrobium catenatum</name>
    <dbReference type="NCBI Taxonomy" id="906689"/>
    <lineage>
        <taxon>Eukaryota</taxon>
        <taxon>Viridiplantae</taxon>
        <taxon>Streptophyta</taxon>
        <taxon>Embryophyta</taxon>
        <taxon>Tracheophyta</taxon>
        <taxon>Spermatophyta</taxon>
        <taxon>Magnoliopsida</taxon>
        <taxon>Liliopsida</taxon>
        <taxon>Asparagales</taxon>
        <taxon>Orchidaceae</taxon>
        <taxon>Epidendroideae</taxon>
        <taxon>Malaxideae</taxon>
        <taxon>Dendrobiinae</taxon>
        <taxon>Dendrobium</taxon>
    </lineage>
</organism>
<keyword evidence="2" id="KW-1185">Reference proteome</keyword>
<accession>A0A2I0WDY5</accession>
<dbReference type="PANTHER" id="PTHR48048:SF89">
    <property type="entry name" value="GLYCOSYLTRANSFERASE"/>
    <property type="match status" value="1"/>
</dbReference>
<reference evidence="1 2" key="2">
    <citation type="journal article" date="2017" name="Nature">
        <title>The Apostasia genome and the evolution of orchids.</title>
        <authorList>
            <person name="Zhang G.Q."/>
            <person name="Liu K.W."/>
            <person name="Li Z."/>
            <person name="Lohaus R."/>
            <person name="Hsiao Y.Y."/>
            <person name="Niu S.C."/>
            <person name="Wang J.Y."/>
            <person name="Lin Y.C."/>
            <person name="Xu Q."/>
            <person name="Chen L.J."/>
            <person name="Yoshida K."/>
            <person name="Fujiwara S."/>
            <person name="Wang Z.W."/>
            <person name="Zhang Y.Q."/>
            <person name="Mitsuda N."/>
            <person name="Wang M."/>
            <person name="Liu G.H."/>
            <person name="Pecoraro L."/>
            <person name="Huang H.X."/>
            <person name="Xiao X.J."/>
            <person name="Lin M."/>
            <person name="Wu X.Y."/>
            <person name="Wu W.L."/>
            <person name="Chen Y.Y."/>
            <person name="Chang S.B."/>
            <person name="Sakamoto S."/>
            <person name="Ohme-Takagi M."/>
            <person name="Yagi M."/>
            <person name="Zeng S.J."/>
            <person name="Shen C.Y."/>
            <person name="Yeh C.M."/>
            <person name="Luo Y.B."/>
            <person name="Tsai W.C."/>
            <person name="Van de Peer Y."/>
            <person name="Liu Z.J."/>
        </authorList>
    </citation>
    <scope>NUCLEOTIDE SEQUENCE [LARGE SCALE GENOMIC DNA]</scope>
    <source>
        <tissue evidence="1">The whole plant</tissue>
    </source>
</reference>
<proteinExistence type="predicted"/>
<dbReference type="InterPro" id="IPR050481">
    <property type="entry name" value="UDP-glycosyltransf_plant"/>
</dbReference>
<dbReference type="SUPFAM" id="SSF53756">
    <property type="entry name" value="UDP-Glycosyltransferase/glycogen phosphorylase"/>
    <property type="match status" value="1"/>
</dbReference>
<name>A0A2I0WDY5_9ASPA</name>
<dbReference type="PANTHER" id="PTHR48048">
    <property type="entry name" value="GLYCOSYLTRANSFERASE"/>
    <property type="match status" value="1"/>
</dbReference>
<dbReference type="Proteomes" id="UP000233837">
    <property type="component" value="Unassembled WGS sequence"/>
</dbReference>
<dbReference type="AlphaFoldDB" id="A0A2I0WDY5"/>